<evidence type="ECO:0000256" key="1">
    <source>
        <dbReference type="ARBA" id="ARBA00022729"/>
    </source>
</evidence>
<feature type="disulfide bond" evidence="5">
    <location>
        <begin position="45"/>
        <end position="55"/>
    </location>
</feature>
<dbReference type="InterPro" id="IPR001190">
    <property type="entry name" value="SRCR"/>
</dbReference>
<evidence type="ECO:0000256" key="3">
    <source>
        <dbReference type="ARBA" id="ARBA00023157"/>
    </source>
</evidence>
<dbReference type="Gene3D" id="3.10.250.10">
    <property type="entry name" value="SRCR-like domain"/>
    <property type="match status" value="1"/>
</dbReference>
<dbReference type="SUPFAM" id="SSF56487">
    <property type="entry name" value="SRCR-like"/>
    <property type="match status" value="1"/>
</dbReference>
<evidence type="ECO:0000313" key="8">
    <source>
        <dbReference type="Proteomes" id="UP000271087"/>
    </source>
</evidence>
<evidence type="ECO:0000256" key="4">
    <source>
        <dbReference type="ARBA" id="ARBA00023180"/>
    </source>
</evidence>
<evidence type="ECO:0000313" key="9">
    <source>
        <dbReference type="WBParaSite" id="nOo.2.0.1.t11869-RA"/>
    </source>
</evidence>
<evidence type="ECO:0000313" key="7">
    <source>
        <dbReference type="EMBL" id="VDM97331.1"/>
    </source>
</evidence>
<evidence type="ECO:0000256" key="5">
    <source>
        <dbReference type="PROSITE-ProRule" id="PRU00196"/>
    </source>
</evidence>
<proteinExistence type="predicted"/>
<keyword evidence="1" id="KW-0732">Signal</keyword>
<dbReference type="OrthoDB" id="5857313at2759"/>
<accession>A0A182EUN7</accession>
<evidence type="ECO:0000259" key="6">
    <source>
        <dbReference type="PROSITE" id="PS50287"/>
    </source>
</evidence>
<dbReference type="PANTHER" id="PTHR47653">
    <property type="entry name" value="PROTEIN BARK BEETLE"/>
    <property type="match status" value="1"/>
</dbReference>
<dbReference type="EMBL" id="UYRW01008995">
    <property type="protein sequence ID" value="VDM97331.1"/>
    <property type="molecule type" value="Genomic_DNA"/>
</dbReference>
<dbReference type="WBParaSite" id="nOo.2.0.1.t11869-RA">
    <property type="protein sequence ID" value="nOo.2.0.1.t11869-RA"/>
    <property type="gene ID" value="nOo.2.0.1.g11869"/>
</dbReference>
<dbReference type="GO" id="GO:0045217">
    <property type="term" value="P:cell-cell junction maintenance"/>
    <property type="evidence" value="ECO:0007669"/>
    <property type="project" value="TreeGrafter"/>
</dbReference>
<keyword evidence="4" id="KW-0325">Glycoprotein</keyword>
<dbReference type="PANTHER" id="PTHR47653:SF1">
    <property type="entry name" value="DELETED IN MALIGNANT BRAIN TUMORS 1 PROTEIN"/>
    <property type="match status" value="1"/>
</dbReference>
<feature type="domain" description="SRCR" evidence="6">
    <location>
        <begin position="1"/>
        <end position="82"/>
    </location>
</feature>
<reference evidence="9" key="1">
    <citation type="submission" date="2016-06" db="UniProtKB">
        <authorList>
            <consortium name="WormBaseParasite"/>
        </authorList>
    </citation>
    <scope>IDENTIFICATION</scope>
</reference>
<dbReference type="InterPro" id="IPR036772">
    <property type="entry name" value="SRCR-like_dom_sf"/>
</dbReference>
<organism evidence="9">
    <name type="scientific">Onchocerca ochengi</name>
    <name type="common">Filarial nematode worm</name>
    <dbReference type="NCBI Taxonomy" id="42157"/>
    <lineage>
        <taxon>Eukaryota</taxon>
        <taxon>Metazoa</taxon>
        <taxon>Ecdysozoa</taxon>
        <taxon>Nematoda</taxon>
        <taxon>Chromadorea</taxon>
        <taxon>Rhabditida</taxon>
        <taxon>Spirurina</taxon>
        <taxon>Spiruromorpha</taxon>
        <taxon>Filarioidea</taxon>
        <taxon>Onchocercidae</taxon>
        <taxon>Onchocerca</taxon>
    </lineage>
</organism>
<gene>
    <name evidence="7" type="ORF">NOO_LOCUS11869</name>
</gene>
<dbReference type="Proteomes" id="UP000271087">
    <property type="component" value="Unassembled WGS sequence"/>
</dbReference>
<dbReference type="AlphaFoldDB" id="A0A182EUN7"/>
<keyword evidence="3 5" id="KW-1015">Disulfide bond</keyword>
<name>A0A182EUN7_ONCOC</name>
<evidence type="ECO:0000256" key="2">
    <source>
        <dbReference type="ARBA" id="ARBA00022737"/>
    </source>
</evidence>
<keyword evidence="8" id="KW-1185">Reference proteome</keyword>
<sequence length="199" mass="22692">MKCYSWTLVDISTACRSMGFNDGGFWKWYRRNNDTYPFVMPFPKCLSNVSSLFNCEGFNNPNLISLSENLCQGEDDIGIRCWGRPIFLGWQKHWKGLQILSSSSQYANSDPDMVALHQESTSRLEFIDILYAGYDGSTKNTTAAIWIEGIPPVMNGLRIERSARDGIHLEKPTGPVVIANSTICNNRYYILELKKKMRN</sequence>
<dbReference type="STRING" id="42157.A0A182EUN7"/>
<dbReference type="InterPro" id="IPR053243">
    <property type="entry name" value="SJ_maturation_regulator"/>
</dbReference>
<dbReference type="PROSITE" id="PS50287">
    <property type="entry name" value="SRCR_2"/>
    <property type="match status" value="1"/>
</dbReference>
<protein>
    <submittedName>
        <fullName evidence="9">SRCR domain-containing protein</fullName>
    </submittedName>
</protein>
<reference evidence="7 8" key="2">
    <citation type="submission" date="2018-08" db="EMBL/GenBank/DDBJ databases">
        <authorList>
            <person name="Laetsch R D."/>
            <person name="Stevens L."/>
            <person name="Kumar S."/>
            <person name="Blaxter L. M."/>
        </authorList>
    </citation>
    <scope>NUCLEOTIDE SEQUENCE [LARGE SCALE GENOMIC DNA]</scope>
</reference>
<comment type="caution">
    <text evidence="5">Lacks conserved residue(s) required for the propagation of feature annotation.</text>
</comment>
<keyword evidence="2" id="KW-0677">Repeat</keyword>
<dbReference type="GO" id="GO:0016020">
    <property type="term" value="C:membrane"/>
    <property type="evidence" value="ECO:0007669"/>
    <property type="project" value="InterPro"/>
</dbReference>